<name>B5U502_9CAUD</name>
<evidence type="ECO:0000313" key="2">
    <source>
        <dbReference type="Proteomes" id="UP000002183"/>
    </source>
</evidence>
<reference evidence="1 2" key="1">
    <citation type="submission" date="2008-09" db="EMBL/GenBank/DDBJ databases">
        <authorList>
            <person name="Tantoco A.T."/>
            <person name="Edgar R.H."/>
            <person name="Ko C."/>
            <person name="Chambers R.A."/>
            <person name="Jacobs-Sera D."/>
            <person name="Hendrix R.W."/>
            <person name="Hatfull G.F."/>
        </authorList>
    </citation>
    <scope>NUCLEOTIDE SEQUENCE [LARGE SCALE GENOMIC DNA]</scope>
</reference>
<dbReference type="Proteomes" id="UP000002183">
    <property type="component" value="Segment"/>
</dbReference>
<dbReference type="EMBL" id="FJ174691">
    <property type="protein sequence ID" value="ACI12448.1"/>
    <property type="molecule type" value="Genomic_DNA"/>
</dbReference>
<dbReference type="GeneID" id="6940734"/>
<protein>
    <submittedName>
        <fullName evidence="1">Uncharacterized protein</fullName>
    </submittedName>
</protein>
<accession>B5U502</accession>
<proteinExistence type="predicted"/>
<evidence type="ECO:0000313" key="1">
    <source>
        <dbReference type="EMBL" id="ACI12448.1"/>
    </source>
</evidence>
<dbReference type="KEGG" id="vg:6940734"/>
<organism evidence="1 2">
    <name type="scientific">Mycobacterium phage Konstantine</name>
    <dbReference type="NCBI Taxonomy" id="563121"/>
    <lineage>
        <taxon>Viruses</taxon>
        <taxon>Duplodnaviria</taxon>
        <taxon>Heunggongvirae</taxon>
        <taxon>Uroviricota</taxon>
        <taxon>Caudoviricetes</taxon>
        <taxon>Konstantinevirus</taxon>
        <taxon>Konstantinevirus konstantine</taxon>
    </lineage>
</organism>
<sequence>MIMNLLPGQYQIGNLVLGKGTNVRVTGFEIDADEVANQDYQRSRQSEKQFGVDQFAPGTITITFNVMKNYIRDNANNPAGLTDEIFKNYITVDQLKKLWRFDEGRQIWGEMMTIYVCGSDGITRAIYGRPGKFAYERRPHDYAGWIECTAEWRKHDTLAYTAQESVVEMTMGEDASMLTRQLGDCDSWFRIVAEGPMDHPVFTVGEEQIELDYNIPAGEIVEISSYPHSRRIITNKRVNLINKMIGKTNYLDRLIIPADREIPIRWTSNEVNTFVPALGNSSWIEDISDLNVFNLPSTFRNIGGRVVVRLDIFNPRGPRKFLGSGMIGTTSACIYTEKTFATVQQYAQAKIVEPWGGRSGIVIMSDEDMTNYVVLEVVAGPFNDKLRIRTGTAYDEYSEILDEWDKPTSWRETDIVGIGYDEETNTFNGYFNGDIVVSWEDEDNVVDKDNRHSGMIFDMSGGLLSIGTGFADFMGYDKATVPAETGKAYLLWRDAWSTIR</sequence>
<gene>
    <name evidence="1" type="primary">32</name>
    <name evidence="1" type="ORF">KONSTANTINE_32</name>
</gene>
<dbReference type="RefSeq" id="YP_002242089.1">
    <property type="nucleotide sequence ID" value="NC_011292.1"/>
</dbReference>
<keyword evidence="2" id="KW-1185">Reference proteome</keyword>